<feature type="region of interest" description="Disordered" evidence="1">
    <location>
        <begin position="208"/>
        <end position="239"/>
    </location>
</feature>
<reference evidence="4" key="1">
    <citation type="journal article" date="2019" name="Int. J. Syst. Evol. Microbiol.">
        <title>The Global Catalogue of Microorganisms (GCM) 10K type strain sequencing project: providing services to taxonomists for standard genome sequencing and annotation.</title>
        <authorList>
            <consortium name="The Broad Institute Genomics Platform"/>
            <consortium name="The Broad Institute Genome Sequencing Center for Infectious Disease"/>
            <person name="Wu L."/>
            <person name="Ma J."/>
        </authorList>
    </citation>
    <scope>NUCLEOTIDE SEQUENCE [LARGE SCALE GENOMIC DNA]</scope>
    <source>
        <strain evidence="4">CGMCC 1.15044</strain>
    </source>
</reference>
<dbReference type="CDD" id="cd03139">
    <property type="entry name" value="GATase1_PfpI_2"/>
    <property type="match status" value="1"/>
</dbReference>
<dbReference type="Pfam" id="PF01965">
    <property type="entry name" value="DJ-1_PfpI"/>
    <property type="match status" value="1"/>
</dbReference>
<accession>A0ABQ1FT55</accession>
<dbReference type="InterPro" id="IPR002818">
    <property type="entry name" value="DJ-1/PfpI"/>
</dbReference>
<dbReference type="RefSeq" id="WP_094092940.1">
    <property type="nucleotide sequence ID" value="NZ_BMHF01000003.1"/>
</dbReference>
<dbReference type="InterPro" id="IPR052158">
    <property type="entry name" value="INH-QAR"/>
</dbReference>
<dbReference type="Proteomes" id="UP000609323">
    <property type="component" value="Unassembled WGS sequence"/>
</dbReference>
<feature type="domain" description="DJ-1/PfpI" evidence="2">
    <location>
        <begin position="3"/>
        <end position="182"/>
    </location>
</feature>
<dbReference type="InterPro" id="IPR029062">
    <property type="entry name" value="Class_I_gatase-like"/>
</dbReference>
<organism evidence="3 4">
    <name type="scientific">Paenibacillus physcomitrellae</name>
    <dbReference type="NCBI Taxonomy" id="1619311"/>
    <lineage>
        <taxon>Bacteria</taxon>
        <taxon>Bacillati</taxon>
        <taxon>Bacillota</taxon>
        <taxon>Bacilli</taxon>
        <taxon>Bacillales</taxon>
        <taxon>Paenibacillaceae</taxon>
        <taxon>Paenibacillus</taxon>
    </lineage>
</organism>
<evidence type="ECO:0000313" key="3">
    <source>
        <dbReference type="EMBL" id="GGA29211.1"/>
    </source>
</evidence>
<name>A0ABQ1FT55_9BACL</name>
<gene>
    <name evidence="3" type="ORF">GCM10010917_12730</name>
</gene>
<dbReference type="PANTHER" id="PTHR43130:SF2">
    <property type="entry name" value="DJ-1_PFPI DOMAIN-CONTAINING PROTEIN"/>
    <property type="match status" value="1"/>
</dbReference>
<dbReference type="EMBL" id="BMHF01000003">
    <property type="protein sequence ID" value="GGA29211.1"/>
    <property type="molecule type" value="Genomic_DNA"/>
</dbReference>
<evidence type="ECO:0000313" key="4">
    <source>
        <dbReference type="Proteomes" id="UP000609323"/>
    </source>
</evidence>
<dbReference type="SUPFAM" id="SSF52317">
    <property type="entry name" value="Class I glutamine amidotransferase-like"/>
    <property type="match status" value="1"/>
</dbReference>
<protein>
    <recommendedName>
        <fullName evidence="2">DJ-1/PfpI domain-containing protein</fullName>
    </recommendedName>
</protein>
<comment type="caution">
    <text evidence="3">The sequence shown here is derived from an EMBL/GenBank/DDBJ whole genome shotgun (WGS) entry which is preliminary data.</text>
</comment>
<dbReference type="PANTHER" id="PTHR43130">
    <property type="entry name" value="ARAC-FAMILY TRANSCRIPTIONAL REGULATOR"/>
    <property type="match status" value="1"/>
</dbReference>
<keyword evidence="4" id="KW-1185">Reference proteome</keyword>
<evidence type="ECO:0000259" key="2">
    <source>
        <dbReference type="Pfam" id="PF01965"/>
    </source>
</evidence>
<proteinExistence type="predicted"/>
<sequence length="347" mass="36849">MLSVQIVLFEGFDLLDAIAPYEVFSAASMMTENMINLEFVTAEGPRLVASGINGIQLEAHGKLDPGRAGLILVPGASGDVQGDGPDSVPAILSRAVHTGLTGCMEQALGQRDIIVATVCGGSLVLAMAGLLEGRPAVTNHLGMELLGATGAIPVWARVVDDGNLVTGGGVTSGLDVALYLLERELGPMIAHEVERLFEFERRGTVWRQSGMAPGSGSSSLNAPSDDKVSLAQDQQNRVSLRPDPITQASIFDGDWDTSIATPVGKLQVKLSITTSQGKILGKATQGNETVEFINPQLVENRMTWSLQIRKPMRLNLMFEVYVRGDQMTGTARAGMLPASKLTGERVL</sequence>
<evidence type="ECO:0000256" key="1">
    <source>
        <dbReference type="SAM" id="MobiDB-lite"/>
    </source>
</evidence>
<dbReference type="Gene3D" id="3.40.50.880">
    <property type="match status" value="1"/>
</dbReference>